<comment type="similarity">
    <text evidence="1">Belongs to the glycosyltransferase 2 family.</text>
</comment>
<comment type="caution">
    <text evidence="5">The sequence shown here is derived from an EMBL/GenBank/DDBJ whole genome shotgun (WGS) entry which is preliminary data.</text>
</comment>
<protein>
    <submittedName>
        <fullName evidence="5">Glycosyltransferase family 2 protein</fullName>
    </submittedName>
</protein>
<dbReference type="AlphaFoldDB" id="A0A9X9ACT9"/>
<keyword evidence="2" id="KW-0328">Glycosyltransferase</keyword>
<dbReference type="GO" id="GO:0016020">
    <property type="term" value="C:membrane"/>
    <property type="evidence" value="ECO:0007669"/>
    <property type="project" value="GOC"/>
</dbReference>
<dbReference type="Pfam" id="PF00535">
    <property type="entry name" value="Glycos_transf_2"/>
    <property type="match status" value="1"/>
</dbReference>
<evidence type="ECO:0000259" key="4">
    <source>
        <dbReference type="Pfam" id="PF00535"/>
    </source>
</evidence>
<name>A0A9X9ACT9_BACCE</name>
<proteinExistence type="inferred from homology"/>
<dbReference type="InterPro" id="IPR039528">
    <property type="entry name" value="DPM1-like"/>
</dbReference>
<keyword evidence="3" id="KW-0808">Transferase</keyword>
<feature type="non-terminal residue" evidence="5">
    <location>
        <position position="330"/>
    </location>
</feature>
<gene>
    <name evidence="5" type="ORF">FC695_03980</name>
</gene>
<dbReference type="Gene3D" id="3.90.550.10">
    <property type="entry name" value="Spore Coat Polysaccharide Biosynthesis Protein SpsA, Chain A"/>
    <property type="match status" value="1"/>
</dbReference>
<accession>A0A9X9ACT9</accession>
<dbReference type="GO" id="GO:0004582">
    <property type="term" value="F:dolichyl-phosphate beta-D-mannosyltransferase activity"/>
    <property type="evidence" value="ECO:0007669"/>
    <property type="project" value="InterPro"/>
</dbReference>
<feature type="domain" description="Glycosyltransferase 2-like" evidence="4">
    <location>
        <begin position="15"/>
        <end position="124"/>
    </location>
</feature>
<dbReference type="InterPro" id="IPR029044">
    <property type="entry name" value="Nucleotide-diphossugar_trans"/>
</dbReference>
<dbReference type="Proteomes" id="UP000308444">
    <property type="component" value="Unassembled WGS sequence"/>
</dbReference>
<reference evidence="5 6" key="1">
    <citation type="journal article" date="2019" name="Environ. Microbiol.">
        <title>An active ?-lactamase is a part of an orchestrated cell wall stress resistance network of Bacillus subtilis and related rhizosphere species.</title>
        <authorList>
            <person name="Bucher T."/>
            <person name="Keren-Paz A."/>
            <person name="Hausser J."/>
            <person name="Olender T."/>
            <person name="Cytryn E."/>
            <person name="Kolodkin-Gal I."/>
        </authorList>
    </citation>
    <scope>NUCLEOTIDE SEQUENCE [LARGE SCALE GENOMIC DNA]</scope>
    <source>
        <strain evidence="5 6">I32</strain>
    </source>
</reference>
<evidence type="ECO:0000256" key="1">
    <source>
        <dbReference type="ARBA" id="ARBA00006739"/>
    </source>
</evidence>
<dbReference type="SUPFAM" id="SSF53448">
    <property type="entry name" value="Nucleotide-diphospho-sugar transferases"/>
    <property type="match status" value="1"/>
</dbReference>
<evidence type="ECO:0000313" key="5">
    <source>
        <dbReference type="EMBL" id="TKJ07294.1"/>
    </source>
</evidence>
<evidence type="ECO:0000256" key="2">
    <source>
        <dbReference type="ARBA" id="ARBA00022676"/>
    </source>
</evidence>
<evidence type="ECO:0000256" key="3">
    <source>
        <dbReference type="ARBA" id="ARBA00022679"/>
    </source>
</evidence>
<sequence length="330" mass="36876">MFVWKGKSDISMRVSVVIPVHNEASTLSKVLVEVRKLEPYEIIIVDNGSTDGTKEIALQHNCRVIYYRYSLGNDVGRAIGAREAKGEIVLFLDGDIVMKSEELYNFIKGIQQGHEIVLNNLTWSVYLKMRPHYTTVGKYMLNRYLNKKEFVVGSLIAIPHAISRKVIEKLGWWNLADPALFQAMAMSRGVDISDMASVDVIYTNKVRPVHTGTSPGSPYPKATSRIMGDHLRALQYVIETYGNRGGFSEDNRDRAFVGKYKPVLLQKKKAKYSAIIPVSEGKITIRSVIQEVKEAGVDEIIVVANGADVETVKQAKLENVIVVEFTKALG</sequence>
<organism evidence="5 6">
    <name type="scientific">Bacillus cereus</name>
    <dbReference type="NCBI Taxonomy" id="1396"/>
    <lineage>
        <taxon>Bacteria</taxon>
        <taxon>Bacillati</taxon>
        <taxon>Bacillota</taxon>
        <taxon>Bacilli</taxon>
        <taxon>Bacillales</taxon>
        <taxon>Bacillaceae</taxon>
        <taxon>Bacillus</taxon>
        <taxon>Bacillus cereus group</taxon>
    </lineage>
</organism>
<dbReference type="EMBL" id="SZOH01000211">
    <property type="protein sequence ID" value="TKJ07294.1"/>
    <property type="molecule type" value="Genomic_DNA"/>
</dbReference>
<dbReference type="PANTHER" id="PTHR43398">
    <property type="entry name" value="DOLICHOL-PHOSPHATE MANNOSYLTRANSFERASE SUBUNIT 1"/>
    <property type="match status" value="1"/>
</dbReference>
<dbReference type="GO" id="GO:0009247">
    <property type="term" value="P:glycolipid biosynthetic process"/>
    <property type="evidence" value="ECO:0007669"/>
    <property type="project" value="TreeGrafter"/>
</dbReference>
<dbReference type="PANTHER" id="PTHR43398:SF1">
    <property type="entry name" value="DOLICHOL-PHOSPHATE MANNOSYLTRANSFERASE SUBUNIT 1"/>
    <property type="match status" value="1"/>
</dbReference>
<dbReference type="FunFam" id="3.90.550.10:FF:000185">
    <property type="entry name" value="Glycosyl transferase, group 2"/>
    <property type="match status" value="1"/>
</dbReference>
<dbReference type="InterPro" id="IPR001173">
    <property type="entry name" value="Glyco_trans_2-like"/>
</dbReference>
<evidence type="ECO:0000313" key="6">
    <source>
        <dbReference type="Proteomes" id="UP000308444"/>
    </source>
</evidence>